<dbReference type="PROSITE" id="PS51257">
    <property type="entry name" value="PROKAR_LIPOPROTEIN"/>
    <property type="match status" value="1"/>
</dbReference>
<evidence type="ECO:0000259" key="3">
    <source>
        <dbReference type="Pfam" id="PF19843"/>
    </source>
</evidence>
<dbReference type="AlphaFoldDB" id="A0A934I7N6"/>
<proteinExistence type="predicted"/>
<name>A0A934I7N6_9MICO</name>
<gene>
    <name evidence="4" type="ORF">JAV76_00535</name>
</gene>
<keyword evidence="2" id="KW-0732">Signal</keyword>
<feature type="compositionally biased region" description="Low complexity" evidence="1">
    <location>
        <begin position="36"/>
        <end position="53"/>
    </location>
</feature>
<feature type="region of interest" description="Disordered" evidence="1">
    <location>
        <begin position="36"/>
        <end position="74"/>
    </location>
</feature>
<organism evidence="4 5">
    <name type="scientific">Sanguibacter suaedae</name>
    <dbReference type="NCBI Taxonomy" id="2795737"/>
    <lineage>
        <taxon>Bacteria</taxon>
        <taxon>Bacillati</taxon>
        <taxon>Actinomycetota</taxon>
        <taxon>Actinomycetes</taxon>
        <taxon>Micrococcales</taxon>
        <taxon>Sanguibacteraceae</taxon>
        <taxon>Sanguibacter</taxon>
    </lineage>
</organism>
<protein>
    <recommendedName>
        <fullName evidence="3">DUF6318 domain-containing protein</fullName>
    </recommendedName>
</protein>
<evidence type="ECO:0000256" key="1">
    <source>
        <dbReference type="SAM" id="MobiDB-lite"/>
    </source>
</evidence>
<dbReference type="EMBL" id="JAEINH010000001">
    <property type="protein sequence ID" value="MBI9113497.1"/>
    <property type="molecule type" value="Genomic_DNA"/>
</dbReference>
<feature type="signal peptide" evidence="2">
    <location>
        <begin position="1"/>
        <end position="28"/>
    </location>
</feature>
<comment type="caution">
    <text evidence="4">The sequence shown here is derived from an EMBL/GenBank/DDBJ whole genome shotgun (WGS) entry which is preliminary data.</text>
</comment>
<sequence length="203" mass="21809">MSVHSRTMRPDRRSAGWALLTTAVLVLAGCADDPAATPRDADAATTSTETAPATPKPTEDPAPTPPERPAAMNGTDDEAAKAAAIYFLELYEYTLQTRELAKWDAISDPACSFCANVRDKVIADEAKSLVSSGIRITWGDEISVSRPQGPTLVKAIFLLSQDASTTVDSKGDVTDTFAAVEYEVAVYVHRDTDWLLYGLAKVE</sequence>
<evidence type="ECO:0000313" key="4">
    <source>
        <dbReference type="EMBL" id="MBI9113497.1"/>
    </source>
</evidence>
<evidence type="ECO:0000256" key="2">
    <source>
        <dbReference type="SAM" id="SignalP"/>
    </source>
</evidence>
<dbReference type="Proteomes" id="UP000602087">
    <property type="component" value="Unassembled WGS sequence"/>
</dbReference>
<feature type="domain" description="DUF6318" evidence="3">
    <location>
        <begin position="62"/>
        <end position="173"/>
    </location>
</feature>
<dbReference type="InterPro" id="IPR046281">
    <property type="entry name" value="DUF6318"/>
</dbReference>
<feature type="chain" id="PRO_5038867453" description="DUF6318 domain-containing protein" evidence="2">
    <location>
        <begin position="29"/>
        <end position="203"/>
    </location>
</feature>
<dbReference type="RefSeq" id="WP_198732068.1">
    <property type="nucleotide sequence ID" value="NZ_JAEINH010000001.1"/>
</dbReference>
<accession>A0A934I7N6</accession>
<reference evidence="4" key="1">
    <citation type="submission" date="2020-12" db="EMBL/GenBank/DDBJ databases">
        <title>Sanguibacter suaedae sp. nov., isolated from Suaeda aralocaspica.</title>
        <authorList>
            <person name="Ma Q."/>
        </authorList>
    </citation>
    <scope>NUCLEOTIDE SEQUENCE</scope>
    <source>
        <strain evidence="4">YZGR15</strain>
    </source>
</reference>
<evidence type="ECO:0000313" key="5">
    <source>
        <dbReference type="Proteomes" id="UP000602087"/>
    </source>
</evidence>
<keyword evidence="5" id="KW-1185">Reference proteome</keyword>
<dbReference type="Pfam" id="PF19843">
    <property type="entry name" value="DUF6318"/>
    <property type="match status" value="1"/>
</dbReference>